<dbReference type="PANTHER" id="PTHR30201">
    <property type="entry name" value="TRIPHOSPHORIBOSYL-DEPHOSPHO-COA SYNTHASE"/>
    <property type="match status" value="1"/>
</dbReference>
<evidence type="ECO:0000256" key="4">
    <source>
        <dbReference type="ARBA" id="ARBA00022741"/>
    </source>
</evidence>
<dbReference type="OrthoDB" id="114886at2"/>
<dbReference type="InterPro" id="IPR002736">
    <property type="entry name" value="CitG"/>
</dbReference>
<dbReference type="AlphaFoldDB" id="A0A0D8FW80"/>
<dbReference type="Proteomes" id="UP000032336">
    <property type="component" value="Unassembled WGS sequence"/>
</dbReference>
<keyword evidence="5" id="KW-0067">ATP-binding</keyword>
<dbReference type="GO" id="GO:0051191">
    <property type="term" value="P:prosthetic group biosynthetic process"/>
    <property type="evidence" value="ECO:0007669"/>
    <property type="project" value="TreeGrafter"/>
</dbReference>
<dbReference type="EMBL" id="JXUW01000015">
    <property type="protein sequence ID" value="KJE76512.1"/>
    <property type="molecule type" value="Genomic_DNA"/>
</dbReference>
<evidence type="ECO:0000313" key="6">
    <source>
        <dbReference type="EMBL" id="KJE76512.1"/>
    </source>
</evidence>
<dbReference type="EC" id="2.4.2.52" evidence="2"/>
<gene>
    <name evidence="6" type="primary">citG</name>
    <name evidence="6" type="ORF">FEAC_17390</name>
</gene>
<evidence type="ECO:0000256" key="5">
    <source>
        <dbReference type="ARBA" id="ARBA00022840"/>
    </source>
</evidence>
<organism evidence="6 7">
    <name type="scientific">Ferrimicrobium acidiphilum DSM 19497</name>
    <dbReference type="NCBI Taxonomy" id="1121877"/>
    <lineage>
        <taxon>Bacteria</taxon>
        <taxon>Bacillati</taxon>
        <taxon>Actinomycetota</taxon>
        <taxon>Acidimicrobiia</taxon>
        <taxon>Acidimicrobiales</taxon>
        <taxon>Acidimicrobiaceae</taxon>
        <taxon>Ferrimicrobium</taxon>
    </lineage>
</organism>
<dbReference type="PANTHER" id="PTHR30201:SF2">
    <property type="entry name" value="2-(5''-TRIPHOSPHORIBOSYL)-3'-DEPHOSPHOCOENZYME-A SYNTHASE"/>
    <property type="match status" value="1"/>
</dbReference>
<sequence length="307" mass="31896">MRDPHFLAELAVDALVFEAHLTPKPGLVDSAGSGAHSDMDIELLLTSAETLRSTFVELALAGRYGVLGSNLRSEVGRIGREGEARVLDITNGVNTHRGALWALGLLVTSAALGGGDAAMVTGIAARLAALPDPSTSNLSSDYVTISNGERVRRIYQIGGARAEAKAGFPHAIAIALPVYQSRLAVHGPHLAAIDALLAVMASLQDTCVVHRGGLSALALVREGVREVLLAGGSGTTSGMKKLRAFDQTLTIAGISPGGSADLLAAGLFLEALSSGGHSWRSCIKMHRKSLHPRSSQPTPLHSLLMKG</sequence>
<keyword evidence="4" id="KW-0547">Nucleotide-binding</keyword>
<dbReference type="Gene3D" id="1.10.4200.10">
    <property type="entry name" value="Triphosphoribosyl-dephospho-CoA protein"/>
    <property type="match status" value="1"/>
</dbReference>
<keyword evidence="6" id="KW-0328">Glycosyltransferase</keyword>
<comment type="catalytic activity">
    <reaction evidence="1">
        <text>3'-dephospho-CoA + ATP = 2'-(5''-triphospho-alpha-D-ribosyl)-3'-dephospho-CoA + adenine</text>
        <dbReference type="Rhea" id="RHEA:15117"/>
        <dbReference type="ChEBI" id="CHEBI:16708"/>
        <dbReference type="ChEBI" id="CHEBI:30616"/>
        <dbReference type="ChEBI" id="CHEBI:57328"/>
        <dbReference type="ChEBI" id="CHEBI:61378"/>
        <dbReference type="EC" id="2.4.2.52"/>
    </reaction>
</comment>
<reference evidence="6 7" key="1">
    <citation type="submission" date="2015-01" db="EMBL/GenBank/DDBJ databases">
        <title>Draft genome of the acidophilic iron oxidizer Ferrimicrobium acidiphilum strain T23.</title>
        <authorList>
            <person name="Poehlein A."/>
            <person name="Eisen S."/>
            <person name="Schloemann M."/>
            <person name="Johnson B.D."/>
            <person name="Daniel R."/>
            <person name="Muehling M."/>
        </authorList>
    </citation>
    <scope>NUCLEOTIDE SEQUENCE [LARGE SCALE GENOMIC DNA]</scope>
    <source>
        <strain evidence="6 7">T23</strain>
    </source>
</reference>
<accession>A0A0D8FW80</accession>
<evidence type="ECO:0000256" key="3">
    <source>
        <dbReference type="ARBA" id="ARBA00022679"/>
    </source>
</evidence>
<proteinExistence type="predicted"/>
<dbReference type="Pfam" id="PF01874">
    <property type="entry name" value="CitG"/>
    <property type="match status" value="1"/>
</dbReference>
<dbReference type="NCBIfam" id="NF002315">
    <property type="entry name" value="PRK01237.1"/>
    <property type="match status" value="1"/>
</dbReference>
<dbReference type="PATRIC" id="fig|1121877.4.peg.1930"/>
<dbReference type="eggNOG" id="COG1767">
    <property type="taxonomic scope" value="Bacteria"/>
</dbReference>
<comment type="caution">
    <text evidence="6">The sequence shown here is derived from an EMBL/GenBank/DDBJ whole genome shotgun (WGS) entry which is preliminary data.</text>
</comment>
<evidence type="ECO:0000256" key="1">
    <source>
        <dbReference type="ARBA" id="ARBA00001210"/>
    </source>
</evidence>
<keyword evidence="3 6" id="KW-0808">Transferase</keyword>
<dbReference type="GO" id="GO:0005524">
    <property type="term" value="F:ATP binding"/>
    <property type="evidence" value="ECO:0007669"/>
    <property type="project" value="UniProtKB-KW"/>
</dbReference>
<protein>
    <recommendedName>
        <fullName evidence="2">triphosphoribosyl-dephospho-CoA synthase</fullName>
        <ecNumber evidence="2">2.4.2.52</ecNumber>
    </recommendedName>
</protein>
<dbReference type="STRING" id="1121877.FEAC_17390"/>
<evidence type="ECO:0000313" key="7">
    <source>
        <dbReference type="Proteomes" id="UP000032336"/>
    </source>
</evidence>
<dbReference type="GO" id="GO:0016757">
    <property type="term" value="F:glycosyltransferase activity"/>
    <property type="evidence" value="ECO:0007669"/>
    <property type="project" value="UniProtKB-KW"/>
</dbReference>
<keyword evidence="7" id="KW-1185">Reference proteome</keyword>
<name>A0A0D8FW80_9ACTN</name>
<dbReference type="GO" id="GO:0046917">
    <property type="term" value="F:triphosphoribosyl-dephospho-CoA synthase activity"/>
    <property type="evidence" value="ECO:0007669"/>
    <property type="project" value="UniProtKB-EC"/>
</dbReference>
<evidence type="ECO:0000256" key="2">
    <source>
        <dbReference type="ARBA" id="ARBA00012074"/>
    </source>
</evidence>